<dbReference type="RefSeq" id="WP_176325359.1">
    <property type="nucleotide sequence ID" value="NZ_CP054051.1"/>
</dbReference>
<protein>
    <submittedName>
        <fullName evidence="2">Transcriptional regulator (WYL domain)</fullName>
    </submittedName>
</protein>
<dbReference type="Proteomes" id="UP000509513">
    <property type="component" value="Chromosome"/>
</dbReference>
<gene>
    <name evidence="2" type="ORF">ACBT_0185</name>
</gene>
<dbReference type="PROSITE" id="PS52050">
    <property type="entry name" value="WYL"/>
    <property type="match status" value="1"/>
</dbReference>
<dbReference type="AlphaFoldDB" id="A0A7L5JM42"/>
<evidence type="ECO:0000313" key="2">
    <source>
        <dbReference type="EMBL" id="QKJ26169.1"/>
    </source>
</evidence>
<dbReference type="InterPro" id="IPR051534">
    <property type="entry name" value="CBASS_pafABC_assoc_protein"/>
</dbReference>
<accession>A0A7L5JM42</accession>
<organism evidence="2 3">
    <name type="scientific">Aliarcobacter cibarius</name>
    <dbReference type="NCBI Taxonomy" id="255507"/>
    <lineage>
        <taxon>Bacteria</taxon>
        <taxon>Pseudomonadati</taxon>
        <taxon>Campylobacterota</taxon>
        <taxon>Epsilonproteobacteria</taxon>
        <taxon>Campylobacterales</taxon>
        <taxon>Arcobacteraceae</taxon>
        <taxon>Aliarcobacter</taxon>
    </lineage>
</organism>
<reference evidence="2 3" key="1">
    <citation type="submission" date="2020-05" db="EMBL/GenBank/DDBJ databases">
        <title>Complete genome sequencing of Campylobacter and Arcobacter type strains.</title>
        <authorList>
            <person name="Miller W.G."/>
            <person name="Yee E."/>
        </authorList>
    </citation>
    <scope>NUCLEOTIDE SEQUENCE [LARGE SCALE GENOMIC DNA]</scope>
    <source>
        <strain evidence="2 3">LMG 21996</strain>
    </source>
</reference>
<sequence>MAKLSKKISLHQRIGSLIKRLNNGEYISTEDVEQQYEISKRNAERDFTERLPKYLGEALLKEKSTKKWFLEKSKNNMLLNEEEELTLNLLIEQSKNIDSTLYKNTLKIVDKFKDSLHNNTIYTKIDVEDISEIKSDLIKVEKAILNKNIISCIYNNKPRIIKPLKLASFNGYWYLVFKDSDNLIKKFYFKDIKNIDVSKEQFKDTIDDLQKKLDNAINAYFDGNKKEYAVQLYVNKEISHLFKRKKISPSQRIIKNYEDDSIDIELFITNDMEIIPTIQKFIPYIKIIGPISLEKKCMENIENYKQF</sequence>
<keyword evidence="1" id="KW-0175">Coiled coil</keyword>
<dbReference type="PANTHER" id="PTHR34580:SF9">
    <property type="entry name" value="SLL5097 PROTEIN"/>
    <property type="match status" value="1"/>
</dbReference>
<dbReference type="EMBL" id="CP054051">
    <property type="protein sequence ID" value="QKJ26169.1"/>
    <property type="molecule type" value="Genomic_DNA"/>
</dbReference>
<evidence type="ECO:0000256" key="1">
    <source>
        <dbReference type="SAM" id="Coils"/>
    </source>
</evidence>
<proteinExistence type="predicted"/>
<feature type="coiled-coil region" evidence="1">
    <location>
        <begin position="192"/>
        <end position="219"/>
    </location>
</feature>
<dbReference type="KEGG" id="acib:ACBT_0185"/>
<evidence type="ECO:0000313" key="3">
    <source>
        <dbReference type="Proteomes" id="UP000509513"/>
    </source>
</evidence>
<dbReference type="PANTHER" id="PTHR34580">
    <property type="match status" value="1"/>
</dbReference>
<name>A0A7L5JM42_9BACT</name>